<dbReference type="AlphaFoldDB" id="A0A103R7B5"/>
<evidence type="ECO:0000313" key="3">
    <source>
        <dbReference type="Proteomes" id="UP000064029"/>
    </source>
</evidence>
<dbReference type="Proteomes" id="UP000064029">
    <property type="component" value="Unassembled WGS sequence"/>
</dbReference>
<feature type="domain" description="N-acetyltransferase" evidence="1">
    <location>
        <begin position="1"/>
        <end position="144"/>
    </location>
</feature>
<keyword evidence="2" id="KW-0808">Transferase</keyword>
<reference evidence="2 3" key="1">
    <citation type="submission" date="2015-11" db="EMBL/GenBank/DDBJ databases">
        <title>Expanding the genomic diversity of Burkholderia species for the development of highly accurate diagnostics.</title>
        <authorList>
            <person name="Sahl J."/>
            <person name="Keim P."/>
            <person name="Wagner D."/>
        </authorList>
    </citation>
    <scope>NUCLEOTIDE SEQUENCE [LARGE SCALE GENOMIC DNA]</scope>
    <source>
        <strain evidence="2 3">MSMB2036</strain>
    </source>
</reference>
<sequence>MTAPSDVAIQLAAVGRPTARDLISRKLNEYNDAITGQPDNTALDVYVTDPKTGETLGGLVGRTSLGLFFIDLLYVPESLRKDGLGSKLLHAAEAEARQRGCARAVLYTITFQAPAFYEKHGYRAFGEVPCQPAGAARVFMVKEL</sequence>
<organism evidence="2 3">
    <name type="scientific">Burkholderia ubonensis</name>
    <dbReference type="NCBI Taxonomy" id="101571"/>
    <lineage>
        <taxon>Bacteria</taxon>
        <taxon>Pseudomonadati</taxon>
        <taxon>Pseudomonadota</taxon>
        <taxon>Betaproteobacteria</taxon>
        <taxon>Burkholderiales</taxon>
        <taxon>Burkholderiaceae</taxon>
        <taxon>Burkholderia</taxon>
        <taxon>Burkholderia cepacia complex</taxon>
    </lineage>
</organism>
<dbReference type="OrthoDB" id="9787920at2"/>
<dbReference type="GO" id="GO:0016747">
    <property type="term" value="F:acyltransferase activity, transferring groups other than amino-acyl groups"/>
    <property type="evidence" value="ECO:0007669"/>
    <property type="project" value="InterPro"/>
</dbReference>
<comment type="caution">
    <text evidence="2">The sequence shown here is derived from an EMBL/GenBank/DDBJ whole genome shotgun (WGS) entry which is preliminary data.</text>
</comment>
<evidence type="ECO:0000259" key="1">
    <source>
        <dbReference type="PROSITE" id="PS51186"/>
    </source>
</evidence>
<dbReference type="RefSeq" id="WP_059754207.1">
    <property type="nucleotide sequence ID" value="NZ_CP013416.1"/>
</dbReference>
<gene>
    <name evidence="2" type="ORF">WJ33_29320</name>
</gene>
<dbReference type="SUPFAM" id="SSF55729">
    <property type="entry name" value="Acyl-CoA N-acyltransferases (Nat)"/>
    <property type="match status" value="1"/>
</dbReference>
<dbReference type="CDD" id="cd04301">
    <property type="entry name" value="NAT_SF"/>
    <property type="match status" value="1"/>
</dbReference>
<accession>A0A103R7B5</accession>
<protein>
    <submittedName>
        <fullName evidence="2">GCN5 family acetyltransferase</fullName>
    </submittedName>
</protein>
<proteinExistence type="predicted"/>
<name>A0A103R7B5_9BURK</name>
<dbReference type="InterPro" id="IPR016181">
    <property type="entry name" value="Acyl_CoA_acyltransferase"/>
</dbReference>
<dbReference type="Pfam" id="PF00583">
    <property type="entry name" value="Acetyltransf_1"/>
    <property type="match status" value="1"/>
</dbReference>
<evidence type="ECO:0000313" key="2">
    <source>
        <dbReference type="EMBL" id="KVG62545.1"/>
    </source>
</evidence>
<dbReference type="EMBL" id="LOXM01000171">
    <property type="protein sequence ID" value="KVG62545.1"/>
    <property type="molecule type" value="Genomic_DNA"/>
</dbReference>
<dbReference type="InterPro" id="IPR000182">
    <property type="entry name" value="GNAT_dom"/>
</dbReference>
<dbReference type="Gene3D" id="3.40.630.30">
    <property type="match status" value="1"/>
</dbReference>
<dbReference type="PROSITE" id="PS51186">
    <property type="entry name" value="GNAT"/>
    <property type="match status" value="1"/>
</dbReference>